<dbReference type="SUPFAM" id="SSF52833">
    <property type="entry name" value="Thioredoxin-like"/>
    <property type="match status" value="1"/>
</dbReference>
<organism evidence="3 4">
    <name type="scientific">Cylindrotheca closterium</name>
    <dbReference type="NCBI Taxonomy" id="2856"/>
    <lineage>
        <taxon>Eukaryota</taxon>
        <taxon>Sar</taxon>
        <taxon>Stramenopiles</taxon>
        <taxon>Ochrophyta</taxon>
        <taxon>Bacillariophyta</taxon>
        <taxon>Bacillariophyceae</taxon>
        <taxon>Bacillariophycidae</taxon>
        <taxon>Bacillariales</taxon>
        <taxon>Bacillariaceae</taxon>
        <taxon>Cylindrotheca</taxon>
    </lineage>
</organism>
<dbReference type="AlphaFoldDB" id="A0AAD2G817"/>
<feature type="region of interest" description="Disordered" evidence="2">
    <location>
        <begin position="188"/>
        <end position="224"/>
    </location>
</feature>
<reference evidence="3" key="1">
    <citation type="submission" date="2023-08" db="EMBL/GenBank/DDBJ databases">
        <authorList>
            <person name="Audoor S."/>
            <person name="Bilcke G."/>
        </authorList>
    </citation>
    <scope>NUCLEOTIDE SEQUENCE</scope>
</reference>
<dbReference type="GO" id="GO:0006457">
    <property type="term" value="P:protein folding"/>
    <property type="evidence" value="ECO:0007669"/>
    <property type="project" value="TreeGrafter"/>
</dbReference>
<evidence type="ECO:0000313" key="3">
    <source>
        <dbReference type="EMBL" id="CAJ1965926.1"/>
    </source>
</evidence>
<comment type="similarity">
    <text evidence="1">Belongs to the phosducin family.</text>
</comment>
<evidence type="ECO:0000313" key="4">
    <source>
        <dbReference type="Proteomes" id="UP001295423"/>
    </source>
</evidence>
<accession>A0AAD2G817</accession>
<proteinExistence type="inferred from homology"/>
<dbReference type="PANTHER" id="PTHR45809">
    <property type="entry name" value="VIRAL IAP-ASSOCIATED FACTOR HOMOLOG"/>
    <property type="match status" value="1"/>
</dbReference>
<dbReference type="EMBL" id="CAKOGP040002236">
    <property type="protein sequence ID" value="CAJ1965926.1"/>
    <property type="molecule type" value="Genomic_DNA"/>
</dbReference>
<dbReference type="GO" id="GO:0005737">
    <property type="term" value="C:cytoplasm"/>
    <property type="evidence" value="ECO:0007669"/>
    <property type="project" value="TreeGrafter"/>
</dbReference>
<feature type="compositionally biased region" description="Basic and acidic residues" evidence="2">
    <location>
        <begin position="47"/>
        <end position="66"/>
    </location>
</feature>
<evidence type="ECO:0000256" key="1">
    <source>
        <dbReference type="ARBA" id="ARBA00009686"/>
    </source>
</evidence>
<feature type="compositionally biased region" description="Acidic residues" evidence="2">
    <location>
        <begin position="81"/>
        <end position="106"/>
    </location>
</feature>
<dbReference type="PANTHER" id="PTHR45809:SF3">
    <property type="entry name" value="VIRAL IAP-ASSOCIATED FACTOR HOMOLOG"/>
    <property type="match status" value="1"/>
</dbReference>
<gene>
    <name evidence="3" type="ORF">CYCCA115_LOCUS21513</name>
</gene>
<dbReference type="Gene3D" id="3.40.30.10">
    <property type="entry name" value="Glutaredoxin"/>
    <property type="match status" value="1"/>
</dbReference>
<dbReference type="Proteomes" id="UP001295423">
    <property type="component" value="Unassembled WGS sequence"/>
</dbReference>
<feature type="region of interest" description="Disordered" evidence="2">
    <location>
        <begin position="119"/>
        <end position="141"/>
    </location>
</feature>
<feature type="compositionally biased region" description="Basic and acidic residues" evidence="2">
    <location>
        <begin position="119"/>
        <end position="129"/>
    </location>
</feature>
<comment type="caution">
    <text evidence="3">The sequence shown here is derived from an EMBL/GenBank/DDBJ whole genome shotgun (WGS) entry which is preliminary data.</text>
</comment>
<keyword evidence="4" id="KW-1185">Reference proteome</keyword>
<feature type="compositionally biased region" description="Acidic residues" evidence="2">
    <location>
        <begin position="198"/>
        <end position="211"/>
    </location>
</feature>
<protein>
    <recommendedName>
        <fullName evidence="5">Phosducin thioredoxin-like domain-containing protein</fullName>
    </recommendedName>
</protein>
<name>A0AAD2G817_9STRA</name>
<evidence type="ECO:0000256" key="2">
    <source>
        <dbReference type="SAM" id="MobiDB-lite"/>
    </source>
</evidence>
<feature type="region of interest" description="Disordered" evidence="2">
    <location>
        <begin position="46"/>
        <end position="107"/>
    </location>
</feature>
<feature type="compositionally biased region" description="Basic and acidic residues" evidence="2">
    <location>
        <begin position="188"/>
        <end position="197"/>
    </location>
</feature>
<evidence type="ECO:0008006" key="5">
    <source>
        <dbReference type="Google" id="ProtNLM"/>
    </source>
</evidence>
<sequence>MGRGGVIQYDSNKTSVPISTATSQFDDELMKRNIVTAEQVYLAKGAKSLDEAQRLANERREERKEQPSQVYDVSSKRNKDDDNDDKEYDDLLDDDDDDDDEIDDDPFFARYRQERLSQLKQESADEVAKKQSRQQQNINMPTQIQREEWTTRVNQASHQNWVLVILWDDSSMRTPDILQDLERLQREREHSDAHYTQDDDDDDNDDDDNSYSEEAGGGHGHKSSQQRIEIVYIEYQQANPHWPSTRVPAIFAYRNGTKQHEWVTHQAGRFPTREQLQIMLLEWGI</sequence>
<dbReference type="InterPro" id="IPR051498">
    <property type="entry name" value="Phosducin-like_chap/apop_reg"/>
</dbReference>
<dbReference type="InterPro" id="IPR036249">
    <property type="entry name" value="Thioredoxin-like_sf"/>
</dbReference>